<feature type="region of interest" description="Disordered" evidence="2">
    <location>
        <begin position="411"/>
        <end position="432"/>
    </location>
</feature>
<evidence type="ECO:0000259" key="3">
    <source>
        <dbReference type="Pfam" id="PF24924"/>
    </source>
</evidence>
<evidence type="ECO:0000313" key="4">
    <source>
        <dbReference type="EMBL" id="KAG8474232.1"/>
    </source>
</evidence>
<dbReference type="PANTHER" id="PTHR48200:SF1">
    <property type="entry name" value="AMINOTRANSFERASE-LIKE PLANT MOBILE DOMAIN-CONTAINING PROTEIN"/>
    <property type="match status" value="1"/>
</dbReference>
<feature type="compositionally biased region" description="Basic residues" evidence="2">
    <location>
        <begin position="412"/>
        <end position="432"/>
    </location>
</feature>
<dbReference type="InterPro" id="IPR056647">
    <property type="entry name" value="DUF7745"/>
</dbReference>
<dbReference type="Pfam" id="PF24924">
    <property type="entry name" value="DUF7745"/>
    <property type="match status" value="1"/>
</dbReference>
<evidence type="ECO:0000256" key="1">
    <source>
        <dbReference type="SAM" id="Coils"/>
    </source>
</evidence>
<feature type="coiled-coil region" evidence="1">
    <location>
        <begin position="437"/>
        <end position="464"/>
    </location>
</feature>
<keyword evidence="5" id="KW-1185">Reference proteome</keyword>
<sequence length="535" mass="61962">MGEDRGICWFRVSIHGSVSKLESFVMRNEYLDKVEDNASNNFQELRGIWAQWDDEAKQLFYQNYGDLPHLLDIKVDKCLFRAMVQFWNPAYSCFTFGEVDLVPTLEEYTTLLRCPKIQGNKAYVRPANLLTFVKKLMMITGMSEQWAAARIQQKCDGKCISWSSLRDLILTHPDLKRRVDVLALSIYGLVIFPKAMGHIDEAVADLVDRLGKQNTPVPAILAETFRSLNACRRVREDYSSLKEAAATPRRDDITEESFDWVPLPGIWGVVSYTHLLVVRQYKVEQFIPATQGLAQSDFSYKGDHYKTKMREIFEAWKKVCCMKILTKGPTTTSEYKGWFGKRVNDNIPRPSLEAAQSMEENLRVIPSELEVIKQEFERKNLKLGRKIERLEEEKMYLSLDVDVQKIEVKKNNGNKRFKKKEPKPSTRRRSSKRCKHRIRLETALQNCELRIEQLEAREGHWKEELYHLQDQVGDRDYLIGEAIVQIREVADHLQDLAAQANVLSTKYELVTDRGLELASLLDKIKTLGLRAKAYL</sequence>
<name>A0A8J6CGJ3_9ROSI</name>
<evidence type="ECO:0000256" key="2">
    <source>
        <dbReference type="SAM" id="MobiDB-lite"/>
    </source>
</evidence>
<dbReference type="EMBL" id="JAHUZN010000012">
    <property type="protein sequence ID" value="KAG8474232.1"/>
    <property type="molecule type" value="Genomic_DNA"/>
</dbReference>
<dbReference type="OrthoDB" id="996307at2759"/>
<comment type="caution">
    <text evidence="4">The sequence shown here is derived from an EMBL/GenBank/DDBJ whole genome shotgun (WGS) entry which is preliminary data.</text>
</comment>
<feature type="domain" description="DUF7745" evidence="3">
    <location>
        <begin position="52"/>
        <end position="235"/>
    </location>
</feature>
<gene>
    <name evidence="4" type="ORF">CXB51_034086</name>
</gene>
<protein>
    <recommendedName>
        <fullName evidence="3">DUF7745 domain-containing protein</fullName>
    </recommendedName>
</protein>
<proteinExistence type="predicted"/>
<keyword evidence="1" id="KW-0175">Coiled coil</keyword>
<accession>A0A8J6CGJ3</accession>
<dbReference type="Proteomes" id="UP000701853">
    <property type="component" value="Chromosome 12"/>
</dbReference>
<dbReference type="AlphaFoldDB" id="A0A8J6CGJ3"/>
<reference evidence="4 5" key="1">
    <citation type="journal article" date="2021" name="bioRxiv">
        <title>The Gossypium anomalum genome as a resource for cotton improvement and evolutionary analysis of hybrid incompatibility.</title>
        <authorList>
            <person name="Grover C.E."/>
            <person name="Yuan D."/>
            <person name="Arick M.A."/>
            <person name="Miller E.R."/>
            <person name="Hu G."/>
            <person name="Peterson D.G."/>
            <person name="Wendel J.F."/>
            <person name="Udall J.A."/>
        </authorList>
    </citation>
    <scope>NUCLEOTIDE SEQUENCE [LARGE SCALE GENOMIC DNA]</scope>
    <source>
        <strain evidence="4">JFW-Udall</strain>
        <tissue evidence="4">Leaf</tissue>
    </source>
</reference>
<organism evidence="4 5">
    <name type="scientific">Gossypium anomalum</name>
    <dbReference type="NCBI Taxonomy" id="47600"/>
    <lineage>
        <taxon>Eukaryota</taxon>
        <taxon>Viridiplantae</taxon>
        <taxon>Streptophyta</taxon>
        <taxon>Embryophyta</taxon>
        <taxon>Tracheophyta</taxon>
        <taxon>Spermatophyta</taxon>
        <taxon>Magnoliopsida</taxon>
        <taxon>eudicotyledons</taxon>
        <taxon>Gunneridae</taxon>
        <taxon>Pentapetalae</taxon>
        <taxon>rosids</taxon>
        <taxon>malvids</taxon>
        <taxon>Malvales</taxon>
        <taxon>Malvaceae</taxon>
        <taxon>Malvoideae</taxon>
        <taxon>Gossypium</taxon>
    </lineage>
</organism>
<evidence type="ECO:0000313" key="5">
    <source>
        <dbReference type="Proteomes" id="UP000701853"/>
    </source>
</evidence>
<dbReference type="PANTHER" id="PTHR48200">
    <property type="entry name" value="PROTEIN, PUTATIVE-RELATED"/>
    <property type="match status" value="1"/>
</dbReference>